<dbReference type="SUPFAM" id="SSF51905">
    <property type="entry name" value="FAD/NAD(P)-binding domain"/>
    <property type="match status" value="1"/>
</dbReference>
<dbReference type="InterPro" id="IPR055178">
    <property type="entry name" value="RsdA/BaiN/AoA(So)-like_dom"/>
</dbReference>
<evidence type="ECO:0000259" key="5">
    <source>
        <dbReference type="Pfam" id="PF22780"/>
    </source>
</evidence>
<dbReference type="InterPro" id="IPR036188">
    <property type="entry name" value="FAD/NAD-bd_sf"/>
</dbReference>
<evidence type="ECO:0000256" key="1">
    <source>
        <dbReference type="ARBA" id="ARBA00001974"/>
    </source>
</evidence>
<dbReference type="Gene3D" id="3.50.50.60">
    <property type="entry name" value="FAD/NAD(P)-binding domain"/>
    <property type="match status" value="1"/>
</dbReference>
<dbReference type="Pfam" id="PF22780">
    <property type="entry name" value="HI0933_like_1st"/>
    <property type="match status" value="1"/>
</dbReference>
<dbReference type="Gene3D" id="2.40.30.10">
    <property type="entry name" value="Translation factors"/>
    <property type="match status" value="1"/>
</dbReference>
<dbReference type="SUPFAM" id="SSF160996">
    <property type="entry name" value="HI0933 insert domain-like"/>
    <property type="match status" value="1"/>
</dbReference>
<dbReference type="InterPro" id="IPR023166">
    <property type="entry name" value="BaiN-like_dom_sf"/>
</dbReference>
<dbReference type="Proteomes" id="UP000184342">
    <property type="component" value="Unassembled WGS sequence"/>
</dbReference>
<dbReference type="PRINTS" id="PR00368">
    <property type="entry name" value="FADPNR"/>
</dbReference>
<dbReference type="Pfam" id="PF03486">
    <property type="entry name" value="HI0933_like"/>
    <property type="match status" value="1"/>
</dbReference>
<dbReference type="STRING" id="1122934.SAMN02745691_00028"/>
<dbReference type="NCBIfam" id="TIGR00275">
    <property type="entry name" value="aminoacetone oxidase family FAD-binding enzyme"/>
    <property type="match status" value="1"/>
</dbReference>
<sequence length="417" mass="44839">MKSDIIILGGGASGLAAAITASGQGASVTIIEHKDKIGRKILVTGNGRCNLTNLNQDGVNYRGEQPGFALQVLRNFGLDETLGFFDSLGLLLKDRDGYVYPFSDQAAAVSDALRFKCAGQGVHILTQTKAENIALSKGKFQVRTRNGEGRGDTLQADRVILSTGGMAAPQNGSDGSGYCLAHGLGHSIIKPVPALTGLYCKETFFKGVAGVRTAARLNLYINEEWQMMEEGELQLTNYGISGIPVFQISRFVSRALDCKKSVSVEIDLIPEYTANALKDFLLRQIVSNPNKTVEEHLYGILNKKLAMLVLKLAGVNPSTPSVRVSDADIGKVVHLIKNIRVDIDHPNTFEFAQVSAGGVDTRQIHPQTLESRLVPGLYITGELLDIDGACGGYNLQWAWSTGCLAGKAAAGERILYD</sequence>
<dbReference type="Gene3D" id="1.10.8.260">
    <property type="entry name" value="HI0933 insert domain-like"/>
    <property type="match status" value="1"/>
</dbReference>
<keyword evidence="7" id="KW-1185">Reference proteome</keyword>
<dbReference type="OrthoDB" id="9773233at2"/>
<dbReference type="InterPro" id="IPR057661">
    <property type="entry name" value="RsdA/BaiN/AoA(So)_Rossmann"/>
</dbReference>
<dbReference type="InterPro" id="IPR004792">
    <property type="entry name" value="BaiN-like"/>
</dbReference>
<reference evidence="6 7" key="1">
    <citation type="submission" date="2016-11" db="EMBL/GenBank/DDBJ databases">
        <authorList>
            <person name="Jaros S."/>
            <person name="Januszkiewicz K."/>
            <person name="Wedrychowicz H."/>
        </authorList>
    </citation>
    <scope>NUCLEOTIDE SEQUENCE [LARGE SCALE GENOMIC DNA]</scope>
    <source>
        <strain evidence="6 7">DSM 15970</strain>
    </source>
</reference>
<keyword evidence="3" id="KW-0274">FAD</keyword>
<evidence type="ECO:0000313" key="6">
    <source>
        <dbReference type="EMBL" id="SHI30330.1"/>
    </source>
</evidence>
<dbReference type="RefSeq" id="WP_073992339.1">
    <property type="nucleotide sequence ID" value="NZ_FQYT01000002.1"/>
</dbReference>
<feature type="domain" description="RsdA/BaiN/AoA(So)-like Rossmann fold-like" evidence="4">
    <location>
        <begin position="4"/>
        <end position="407"/>
    </location>
</feature>
<evidence type="ECO:0000256" key="3">
    <source>
        <dbReference type="ARBA" id="ARBA00022827"/>
    </source>
</evidence>
<evidence type="ECO:0000313" key="7">
    <source>
        <dbReference type="Proteomes" id="UP000184342"/>
    </source>
</evidence>
<evidence type="ECO:0000259" key="4">
    <source>
        <dbReference type="Pfam" id="PF03486"/>
    </source>
</evidence>
<keyword evidence="2" id="KW-0285">Flavoprotein</keyword>
<proteinExistence type="predicted"/>
<comment type="cofactor">
    <cofactor evidence="1">
        <name>FAD</name>
        <dbReference type="ChEBI" id="CHEBI:57692"/>
    </cofactor>
</comment>
<dbReference type="PANTHER" id="PTHR42887">
    <property type="entry name" value="OS12G0638800 PROTEIN"/>
    <property type="match status" value="1"/>
</dbReference>
<organism evidence="6 7">
    <name type="scientific">Parasporobacterium paucivorans DSM 15970</name>
    <dbReference type="NCBI Taxonomy" id="1122934"/>
    <lineage>
        <taxon>Bacteria</taxon>
        <taxon>Bacillati</taxon>
        <taxon>Bacillota</taxon>
        <taxon>Clostridia</taxon>
        <taxon>Lachnospirales</taxon>
        <taxon>Lachnospiraceae</taxon>
        <taxon>Parasporobacterium</taxon>
    </lineage>
</organism>
<evidence type="ECO:0000256" key="2">
    <source>
        <dbReference type="ARBA" id="ARBA00022630"/>
    </source>
</evidence>
<feature type="domain" description="RsdA/BaiN/AoA(So)-like insert" evidence="5">
    <location>
        <begin position="192"/>
        <end position="354"/>
    </location>
</feature>
<dbReference type="PANTHER" id="PTHR42887:SF2">
    <property type="entry name" value="OS12G0638800 PROTEIN"/>
    <property type="match status" value="1"/>
</dbReference>
<evidence type="ECO:0008006" key="8">
    <source>
        <dbReference type="Google" id="ProtNLM"/>
    </source>
</evidence>
<dbReference type="PRINTS" id="PR00411">
    <property type="entry name" value="PNDRDTASEI"/>
</dbReference>
<name>A0A1M6A1H8_9FIRM</name>
<protein>
    <recommendedName>
        <fullName evidence="8">Flavoprotein, HI0933 family</fullName>
    </recommendedName>
</protein>
<accession>A0A1M6A1H8</accession>
<gene>
    <name evidence="6" type="ORF">SAMN02745691_00028</name>
</gene>
<dbReference type="AlphaFoldDB" id="A0A1M6A1H8"/>
<dbReference type="EMBL" id="FQYT01000002">
    <property type="protein sequence ID" value="SHI30330.1"/>
    <property type="molecule type" value="Genomic_DNA"/>
</dbReference>